<keyword evidence="3" id="KW-0285">Flavoprotein</keyword>
<protein>
    <submittedName>
        <fullName evidence="7">FAD-dependent oxidoreductase</fullName>
    </submittedName>
</protein>
<dbReference type="PRINTS" id="PR00469">
    <property type="entry name" value="PNDRDTASEII"/>
</dbReference>
<accession>A0ABN2GCW9</accession>
<dbReference type="Proteomes" id="UP001499851">
    <property type="component" value="Unassembled WGS sequence"/>
</dbReference>
<sequence>MQHRITVLGAGYAGTSAALYLARRLRPEDVAITVVNADADFVERLRLHQVAAGQDLPRRDLKRVFAAAGVHFVQARVTALDADAKTVALGPADAAGRRTAEHGPAVHDAAEHDTVPYDTLLYALGSTAADHGIPGVREHAFHVAGLDAALRLRARLDGLAPGATVLVAGGNLTAIEAATEIAESRPGLRVVLATSGELGGWLGPKARAHLLRAFDRFGVDVHERTEIREVTATGAVAADGRAFDADATVWAAGFAAHPIAAAAGLAVHATGQILVDRQMRSVSHPGVYAAGDSVFTLAEDGEPLPMSCASAGFTSMQARAAILGDLTGARGRTSLAYYGNHISLGRKDAVFQALALGDRATTWSVNGPVAARLKNAILRGAAFGVVHPTYGLPVRKRALATAPATARPVPA</sequence>
<dbReference type="RefSeq" id="WP_344483330.1">
    <property type="nucleotide sequence ID" value="NZ_BAAAQF010000004.1"/>
</dbReference>
<evidence type="ECO:0000259" key="6">
    <source>
        <dbReference type="Pfam" id="PF07992"/>
    </source>
</evidence>
<reference evidence="7 8" key="1">
    <citation type="journal article" date="2019" name="Int. J. Syst. Evol. Microbiol.">
        <title>The Global Catalogue of Microorganisms (GCM) 10K type strain sequencing project: providing services to taxonomists for standard genome sequencing and annotation.</title>
        <authorList>
            <consortium name="The Broad Institute Genomics Platform"/>
            <consortium name="The Broad Institute Genome Sequencing Center for Infectious Disease"/>
            <person name="Wu L."/>
            <person name="Ma J."/>
        </authorList>
    </citation>
    <scope>NUCLEOTIDE SEQUENCE [LARGE SCALE GENOMIC DNA]</scope>
    <source>
        <strain evidence="7 8">JCM 16001</strain>
    </source>
</reference>
<dbReference type="PRINTS" id="PR00368">
    <property type="entry name" value="FADPNR"/>
</dbReference>
<comment type="cofactor">
    <cofactor evidence="1">
        <name>FAD</name>
        <dbReference type="ChEBI" id="CHEBI:57692"/>
    </cofactor>
</comment>
<keyword evidence="4" id="KW-0274">FAD</keyword>
<dbReference type="Pfam" id="PF07992">
    <property type="entry name" value="Pyr_redox_2"/>
    <property type="match status" value="1"/>
</dbReference>
<dbReference type="PANTHER" id="PTHR42913">
    <property type="entry name" value="APOPTOSIS-INDUCING FACTOR 1"/>
    <property type="match status" value="1"/>
</dbReference>
<evidence type="ECO:0000256" key="2">
    <source>
        <dbReference type="ARBA" id="ARBA00005272"/>
    </source>
</evidence>
<dbReference type="SUPFAM" id="SSF51905">
    <property type="entry name" value="FAD/NAD(P)-binding domain"/>
    <property type="match status" value="1"/>
</dbReference>
<proteinExistence type="inferred from homology"/>
<dbReference type="InterPro" id="IPR023753">
    <property type="entry name" value="FAD/NAD-binding_dom"/>
</dbReference>
<evidence type="ECO:0000313" key="8">
    <source>
        <dbReference type="Proteomes" id="UP001499851"/>
    </source>
</evidence>
<name>A0ABN2GCW9_9ACTN</name>
<evidence type="ECO:0000256" key="4">
    <source>
        <dbReference type="ARBA" id="ARBA00022827"/>
    </source>
</evidence>
<keyword evidence="8" id="KW-1185">Reference proteome</keyword>
<dbReference type="PANTHER" id="PTHR42913:SF3">
    <property type="entry name" value="64 KDA MITOCHONDRIAL NADH DEHYDROGENASE (EUROFUNG)"/>
    <property type="match status" value="1"/>
</dbReference>
<evidence type="ECO:0000256" key="5">
    <source>
        <dbReference type="ARBA" id="ARBA00023002"/>
    </source>
</evidence>
<dbReference type="InterPro" id="IPR036188">
    <property type="entry name" value="FAD/NAD-bd_sf"/>
</dbReference>
<evidence type="ECO:0000256" key="3">
    <source>
        <dbReference type="ARBA" id="ARBA00022630"/>
    </source>
</evidence>
<dbReference type="InterPro" id="IPR051169">
    <property type="entry name" value="NADH-Q_oxidoreductase"/>
</dbReference>
<comment type="similarity">
    <text evidence="2">Belongs to the NADH dehydrogenase family.</text>
</comment>
<organism evidence="7 8">
    <name type="scientific">Glycomyces endophyticus</name>
    <dbReference type="NCBI Taxonomy" id="480996"/>
    <lineage>
        <taxon>Bacteria</taxon>
        <taxon>Bacillati</taxon>
        <taxon>Actinomycetota</taxon>
        <taxon>Actinomycetes</taxon>
        <taxon>Glycomycetales</taxon>
        <taxon>Glycomycetaceae</taxon>
        <taxon>Glycomyces</taxon>
    </lineage>
</organism>
<evidence type="ECO:0000313" key="7">
    <source>
        <dbReference type="EMBL" id="GAA1668667.1"/>
    </source>
</evidence>
<dbReference type="EMBL" id="BAAAQF010000004">
    <property type="protein sequence ID" value="GAA1668667.1"/>
    <property type="molecule type" value="Genomic_DNA"/>
</dbReference>
<comment type="caution">
    <text evidence="7">The sequence shown here is derived from an EMBL/GenBank/DDBJ whole genome shotgun (WGS) entry which is preliminary data.</text>
</comment>
<keyword evidence="5" id="KW-0560">Oxidoreductase</keyword>
<evidence type="ECO:0000256" key="1">
    <source>
        <dbReference type="ARBA" id="ARBA00001974"/>
    </source>
</evidence>
<feature type="domain" description="FAD/NAD(P)-binding" evidence="6">
    <location>
        <begin position="4"/>
        <end position="302"/>
    </location>
</feature>
<dbReference type="Gene3D" id="3.50.50.100">
    <property type="match status" value="1"/>
</dbReference>
<gene>
    <name evidence="7" type="ORF">GCM10009830_13080</name>
</gene>